<accession>A0A6M3K2K8</accession>
<organism evidence="1">
    <name type="scientific">viral metagenome</name>
    <dbReference type="NCBI Taxonomy" id="1070528"/>
    <lineage>
        <taxon>unclassified sequences</taxon>
        <taxon>metagenomes</taxon>
        <taxon>organismal metagenomes</taxon>
    </lineage>
</organism>
<sequence>MKKQCMEYKVYTGMNGRHFVTENHNIIASFVYLSDAELFIEWKQNFGNVKSRTGKDLLICDGGDGDIRFKDVLINRGDNKQ</sequence>
<reference evidence="1" key="1">
    <citation type="submission" date="2020-03" db="EMBL/GenBank/DDBJ databases">
        <title>The deep terrestrial virosphere.</title>
        <authorList>
            <person name="Holmfeldt K."/>
            <person name="Nilsson E."/>
            <person name="Simone D."/>
            <person name="Lopez-Fernandez M."/>
            <person name="Wu X."/>
            <person name="de Brujin I."/>
            <person name="Lundin D."/>
            <person name="Andersson A."/>
            <person name="Bertilsson S."/>
            <person name="Dopson M."/>
        </authorList>
    </citation>
    <scope>NUCLEOTIDE SEQUENCE</scope>
    <source>
        <strain evidence="1">MM415A01668</strain>
    </source>
</reference>
<evidence type="ECO:0000313" key="1">
    <source>
        <dbReference type="EMBL" id="QJA75871.1"/>
    </source>
</evidence>
<protein>
    <submittedName>
        <fullName evidence="1">Uncharacterized protein</fullName>
    </submittedName>
</protein>
<name>A0A6M3K2K8_9ZZZZ</name>
<dbReference type="AlphaFoldDB" id="A0A6M3K2K8"/>
<gene>
    <name evidence="1" type="ORF">MM415A01668_0020</name>
</gene>
<proteinExistence type="predicted"/>
<dbReference type="EMBL" id="MT142189">
    <property type="protein sequence ID" value="QJA75871.1"/>
    <property type="molecule type" value="Genomic_DNA"/>
</dbReference>